<evidence type="ECO:0000256" key="1">
    <source>
        <dbReference type="SAM" id="SignalP"/>
    </source>
</evidence>
<name>A0A087T0I7_STEMI</name>
<dbReference type="AlphaFoldDB" id="A0A087T0I7"/>
<keyword evidence="1" id="KW-0732">Signal</keyword>
<feature type="chain" id="PRO_5001829196" evidence="1">
    <location>
        <begin position="23"/>
        <end position="38"/>
    </location>
</feature>
<dbReference type="EMBL" id="KK112825">
    <property type="protein sequence ID" value="KFM58626.1"/>
    <property type="molecule type" value="Genomic_DNA"/>
</dbReference>
<feature type="non-terminal residue" evidence="2">
    <location>
        <position position="38"/>
    </location>
</feature>
<organism evidence="2 3">
    <name type="scientific">Stegodyphus mimosarum</name>
    <name type="common">African social velvet spider</name>
    <dbReference type="NCBI Taxonomy" id="407821"/>
    <lineage>
        <taxon>Eukaryota</taxon>
        <taxon>Metazoa</taxon>
        <taxon>Ecdysozoa</taxon>
        <taxon>Arthropoda</taxon>
        <taxon>Chelicerata</taxon>
        <taxon>Arachnida</taxon>
        <taxon>Araneae</taxon>
        <taxon>Araneomorphae</taxon>
        <taxon>Entelegynae</taxon>
        <taxon>Eresoidea</taxon>
        <taxon>Eresidae</taxon>
        <taxon>Stegodyphus</taxon>
    </lineage>
</organism>
<gene>
    <name evidence="2" type="ORF">X975_04861</name>
</gene>
<sequence length="38" mass="4454">MLGKHFFLLLAVANRLRDCVLSERIFVESVQHEYTKSC</sequence>
<evidence type="ECO:0000313" key="3">
    <source>
        <dbReference type="Proteomes" id="UP000054359"/>
    </source>
</evidence>
<feature type="signal peptide" evidence="1">
    <location>
        <begin position="1"/>
        <end position="22"/>
    </location>
</feature>
<dbReference type="Proteomes" id="UP000054359">
    <property type="component" value="Unassembled WGS sequence"/>
</dbReference>
<proteinExistence type="predicted"/>
<accession>A0A087T0I7</accession>
<reference evidence="2 3" key="1">
    <citation type="submission" date="2013-11" db="EMBL/GenBank/DDBJ databases">
        <title>Genome sequencing of Stegodyphus mimosarum.</title>
        <authorList>
            <person name="Bechsgaard J."/>
        </authorList>
    </citation>
    <scope>NUCLEOTIDE SEQUENCE [LARGE SCALE GENOMIC DNA]</scope>
</reference>
<keyword evidence="3" id="KW-1185">Reference proteome</keyword>
<protein>
    <submittedName>
        <fullName evidence="2">Uncharacterized protein</fullName>
    </submittedName>
</protein>
<evidence type="ECO:0000313" key="2">
    <source>
        <dbReference type="EMBL" id="KFM58626.1"/>
    </source>
</evidence>